<dbReference type="EMBL" id="KN817791">
    <property type="protein sequence ID" value="KJA13077.1"/>
    <property type="molecule type" value="Genomic_DNA"/>
</dbReference>
<evidence type="ECO:0000313" key="3">
    <source>
        <dbReference type="EMBL" id="KJA13077.1"/>
    </source>
</evidence>
<dbReference type="AlphaFoldDB" id="A0A0D2KF58"/>
<dbReference type="InterPro" id="IPR027417">
    <property type="entry name" value="P-loop_NTPase"/>
</dbReference>
<evidence type="ECO:0000259" key="2">
    <source>
        <dbReference type="Pfam" id="PF24883"/>
    </source>
</evidence>
<dbReference type="InterPro" id="IPR056884">
    <property type="entry name" value="NPHP3-like_N"/>
</dbReference>
<evidence type="ECO:0000256" key="1">
    <source>
        <dbReference type="ARBA" id="ARBA00022737"/>
    </source>
</evidence>
<proteinExistence type="predicted"/>
<dbReference type="SUPFAM" id="SSF52540">
    <property type="entry name" value="P-loop containing nucleoside triphosphate hydrolases"/>
    <property type="match status" value="1"/>
</dbReference>
<reference evidence="4" key="1">
    <citation type="submission" date="2014-04" db="EMBL/GenBank/DDBJ databases">
        <title>Evolutionary Origins and Diversification of the Mycorrhizal Mutualists.</title>
        <authorList>
            <consortium name="DOE Joint Genome Institute"/>
            <consortium name="Mycorrhizal Genomics Consortium"/>
            <person name="Kohler A."/>
            <person name="Kuo A."/>
            <person name="Nagy L.G."/>
            <person name="Floudas D."/>
            <person name="Copeland A."/>
            <person name="Barry K.W."/>
            <person name="Cichocki N."/>
            <person name="Veneault-Fourrey C."/>
            <person name="LaButti K."/>
            <person name="Lindquist E.A."/>
            <person name="Lipzen A."/>
            <person name="Lundell T."/>
            <person name="Morin E."/>
            <person name="Murat C."/>
            <person name="Riley R."/>
            <person name="Ohm R."/>
            <person name="Sun H."/>
            <person name="Tunlid A."/>
            <person name="Henrissat B."/>
            <person name="Grigoriev I.V."/>
            <person name="Hibbett D.S."/>
            <person name="Martin F."/>
        </authorList>
    </citation>
    <scope>NUCLEOTIDE SEQUENCE [LARGE SCALE GENOMIC DNA]</scope>
    <source>
        <strain evidence="4">FD-334 SS-4</strain>
    </source>
</reference>
<name>A0A0D2KF58_HYPSF</name>
<protein>
    <recommendedName>
        <fullName evidence="2">Nephrocystin 3-like N-terminal domain-containing protein</fullName>
    </recommendedName>
</protein>
<dbReference type="Proteomes" id="UP000054270">
    <property type="component" value="Unassembled WGS sequence"/>
</dbReference>
<dbReference type="STRING" id="945553.A0A0D2KF58"/>
<keyword evidence="4" id="KW-1185">Reference proteome</keyword>
<dbReference type="PANTHER" id="PTHR10039:SF16">
    <property type="entry name" value="GPI INOSITOL-DEACYLASE"/>
    <property type="match status" value="1"/>
</dbReference>
<feature type="domain" description="Nephrocystin 3-like N-terminal" evidence="2">
    <location>
        <begin position="105"/>
        <end position="255"/>
    </location>
</feature>
<dbReference type="Pfam" id="PF24883">
    <property type="entry name" value="NPHP3_N"/>
    <property type="match status" value="1"/>
</dbReference>
<sequence length="643" mass="72557">MTQTKRIASESPYTQLQITAAAQAAGWRGTRDAENGQHIPPIQWPTAHVCADADDGFKHLQAHVATTAFDSNDNVDAPKCHPNTRKAVLDNIMSWITIQTAIRIQWVLWLNGAAGAGKSAIGRSIVDLCLSQGIPIARFFLFRTDSTRNSLKPIVATLVHQLTGSIPELRSIIIPRIQADSLIFTKSLETQFETLIFGPLLQLQSESFSPQKTVVFLFDGVDECIWNDEQAKLIRIVTVFVKKQVFPMIALFGSRAENQLLTEFRSPMLSDILLQLALDTDYRANEDILRFLNDSFTKIKSTHPLGSELRNSNWPAQAEIDKMLQKASGQFIYASVVIKFISDPNQHPAQQLEIVLGLRPSGSLTPFAQLDALYRHIFSRVVDIEATSLVLAWEMFTPKKESYRHATCIPDVFSSWEADTACGSMTNAEIKVALAALTPVLTYTDYGGIRFLHASLPDFLLDQKRSQAFYIDQAAWCTKLSILTLRRLINKTPSELGTWTGKKELPTSFDFTTMVDSYLPHAIPTKELKELVTALWPEGWPTSGYIPGFLTNGGDDYHSMPRRLVSYIEIIGKWNFGDGVGGKVYRDHRKAIESYVWEYLPHDDLEVVMFLYSYMQNSFWDCLKLHHSPLLDRQYHMQGYVKV</sequence>
<dbReference type="PANTHER" id="PTHR10039">
    <property type="entry name" value="AMELOGENIN"/>
    <property type="match status" value="1"/>
</dbReference>
<evidence type="ECO:0000313" key="4">
    <source>
        <dbReference type="Proteomes" id="UP000054270"/>
    </source>
</evidence>
<dbReference type="OrthoDB" id="163438at2759"/>
<gene>
    <name evidence="3" type="ORF">HYPSUDRAFT_50020</name>
</gene>
<organism evidence="3 4">
    <name type="scientific">Hypholoma sublateritium (strain FD-334 SS-4)</name>
    <dbReference type="NCBI Taxonomy" id="945553"/>
    <lineage>
        <taxon>Eukaryota</taxon>
        <taxon>Fungi</taxon>
        <taxon>Dikarya</taxon>
        <taxon>Basidiomycota</taxon>
        <taxon>Agaricomycotina</taxon>
        <taxon>Agaricomycetes</taxon>
        <taxon>Agaricomycetidae</taxon>
        <taxon>Agaricales</taxon>
        <taxon>Agaricineae</taxon>
        <taxon>Strophariaceae</taxon>
        <taxon>Hypholoma</taxon>
    </lineage>
</organism>
<accession>A0A0D2KF58</accession>
<keyword evidence="1" id="KW-0677">Repeat</keyword>